<dbReference type="AlphaFoldDB" id="A0A329SMS6"/>
<dbReference type="EMBL" id="MJFZ01000117">
    <property type="protein sequence ID" value="RAW37246.1"/>
    <property type="molecule type" value="Genomic_DNA"/>
</dbReference>
<dbReference type="STRING" id="29920.A0A329SMS6"/>
<dbReference type="Proteomes" id="UP000251314">
    <property type="component" value="Unassembled WGS sequence"/>
</dbReference>
<organism evidence="2 3">
    <name type="scientific">Phytophthora cactorum</name>
    <dbReference type="NCBI Taxonomy" id="29920"/>
    <lineage>
        <taxon>Eukaryota</taxon>
        <taxon>Sar</taxon>
        <taxon>Stramenopiles</taxon>
        <taxon>Oomycota</taxon>
        <taxon>Peronosporomycetes</taxon>
        <taxon>Peronosporales</taxon>
        <taxon>Peronosporaceae</taxon>
        <taxon>Phytophthora</taxon>
    </lineage>
</organism>
<gene>
    <name evidence="2" type="ORF">PC110_g6499</name>
</gene>
<protein>
    <submittedName>
        <fullName evidence="2">Uncharacterized protein</fullName>
    </submittedName>
</protein>
<name>A0A329SMS6_9STRA</name>
<evidence type="ECO:0000256" key="1">
    <source>
        <dbReference type="SAM" id="MobiDB-lite"/>
    </source>
</evidence>
<reference evidence="2 3" key="1">
    <citation type="submission" date="2018-01" db="EMBL/GenBank/DDBJ databases">
        <title>Draft genome of the strawberry crown rot pathogen Phytophthora cactorum.</title>
        <authorList>
            <person name="Armitage A.D."/>
            <person name="Lysoe E."/>
            <person name="Nellist C.F."/>
            <person name="Harrison R.J."/>
            <person name="Brurberg M.B."/>
        </authorList>
    </citation>
    <scope>NUCLEOTIDE SEQUENCE [LARGE SCALE GENOMIC DNA]</scope>
    <source>
        <strain evidence="2 3">10300</strain>
    </source>
</reference>
<feature type="compositionally biased region" description="Acidic residues" evidence="1">
    <location>
        <begin position="51"/>
        <end position="69"/>
    </location>
</feature>
<proteinExistence type="predicted"/>
<accession>A0A329SMS6</accession>
<keyword evidence="3" id="KW-1185">Reference proteome</keyword>
<evidence type="ECO:0000313" key="2">
    <source>
        <dbReference type="EMBL" id="RAW37246.1"/>
    </source>
</evidence>
<comment type="caution">
    <text evidence="2">The sequence shown here is derived from an EMBL/GenBank/DDBJ whole genome shotgun (WGS) entry which is preliminary data.</text>
</comment>
<feature type="region of interest" description="Disordered" evidence="1">
    <location>
        <begin position="51"/>
        <end position="95"/>
    </location>
</feature>
<sequence length="95" mass="10516">MIKKRFCLLQSPLKQRTEDGDAATTQMAQIISAAIVLHNVLVDLDDLVGVDSSLGDDTDEEDVDEDSDSEGSNLDENMHEDAAAQRDRVKEYSYV</sequence>
<evidence type="ECO:0000313" key="3">
    <source>
        <dbReference type="Proteomes" id="UP000251314"/>
    </source>
</evidence>
<feature type="compositionally biased region" description="Basic and acidic residues" evidence="1">
    <location>
        <begin position="76"/>
        <end position="95"/>
    </location>
</feature>
<dbReference type="VEuPathDB" id="FungiDB:PC110_g6499"/>